<feature type="region of interest" description="Disordered" evidence="1">
    <location>
        <begin position="161"/>
        <end position="182"/>
    </location>
</feature>
<evidence type="ECO:0000313" key="2">
    <source>
        <dbReference type="EMBL" id="QDZ18428.1"/>
    </source>
</evidence>
<gene>
    <name evidence="2" type="ORF">A3770_01p09460</name>
</gene>
<protein>
    <submittedName>
        <fullName evidence="2">Uncharacterized protein</fullName>
    </submittedName>
</protein>
<organism evidence="2 3">
    <name type="scientific">Chloropicon primus</name>
    <dbReference type="NCBI Taxonomy" id="1764295"/>
    <lineage>
        <taxon>Eukaryota</taxon>
        <taxon>Viridiplantae</taxon>
        <taxon>Chlorophyta</taxon>
        <taxon>Chloropicophyceae</taxon>
        <taxon>Chloropicales</taxon>
        <taxon>Chloropicaceae</taxon>
        <taxon>Chloropicon</taxon>
    </lineage>
</organism>
<evidence type="ECO:0000256" key="1">
    <source>
        <dbReference type="SAM" id="MobiDB-lite"/>
    </source>
</evidence>
<reference evidence="2 3" key="1">
    <citation type="submission" date="2018-07" db="EMBL/GenBank/DDBJ databases">
        <title>The complete nuclear genome of the prasinophyte Chloropicon primus (CCMP1205).</title>
        <authorList>
            <person name="Pombert J.-F."/>
            <person name="Otis C."/>
            <person name="Turmel M."/>
            <person name="Lemieux C."/>
        </authorList>
    </citation>
    <scope>NUCLEOTIDE SEQUENCE [LARGE SCALE GENOMIC DNA]</scope>
    <source>
        <strain evidence="2 3">CCMP1205</strain>
    </source>
</reference>
<dbReference type="EMBL" id="CP031034">
    <property type="protein sequence ID" value="QDZ18428.1"/>
    <property type="molecule type" value="Genomic_DNA"/>
</dbReference>
<dbReference type="PANTHER" id="PTHR35097">
    <property type="entry name" value="GDSL ESTERASE/LIPASE"/>
    <property type="match status" value="1"/>
</dbReference>
<feature type="compositionally biased region" description="Basic residues" evidence="1">
    <location>
        <begin position="31"/>
        <end position="45"/>
    </location>
</feature>
<proteinExistence type="predicted"/>
<sequence length="483" mass="50418">MATARCCWARERTSHNVANTSTSDEGCRTRGFGRKGTKDRTRRSQRGGGGCSLGVVRSGGGGGGGWGRPPSGACALGGEGAEAGGDGGPGFRLWLKRIGIAGAIFAWVPASMRAEGNSIGVLGDGEGEEGDLGTDDMFRMKRLLRNTLRDVVRLHERLDDLKEKEGSSSFSPAGGPDGIGGGSQVRASVRGSFIIDEDGGEGLDGPERENRLRQVGIGNESALAVTVTSTPQPGNTLRVELATENPAQGSKLELRKVHLESSISKSAVVKCSPLGGSASDLLMVLHPLLGSGLSSVTRSGSTFLNSCRGILLSGSWTSNSLGASVLHSFHSFTESKAVANRPTHTIGQVLVKVLDNLVVCASTKLSSTYQRLDVEMGSAQKSLGYTHEVSHSLTAAATLSSSVLLSGWATMSHQKTLDEWWVGATNLAGQRNGWGVSISSPRQSGAVQVEAFVKHALGGVELSPGLVYLPASNRKILMLNAQV</sequence>
<dbReference type="Proteomes" id="UP000316726">
    <property type="component" value="Chromosome 1"/>
</dbReference>
<feature type="region of interest" description="Disordered" evidence="1">
    <location>
        <begin position="18"/>
        <end position="54"/>
    </location>
</feature>
<evidence type="ECO:0000313" key="3">
    <source>
        <dbReference type="Proteomes" id="UP000316726"/>
    </source>
</evidence>
<keyword evidence="3" id="KW-1185">Reference proteome</keyword>
<name>A0A5B8MCY9_9CHLO</name>
<dbReference type="PANTHER" id="PTHR35097:SF1">
    <property type="entry name" value="GDSL ESTERASE_LIPASE"/>
    <property type="match status" value="1"/>
</dbReference>
<accession>A0A5B8MCY9</accession>
<dbReference type="AlphaFoldDB" id="A0A5B8MCY9"/>